<dbReference type="EMBL" id="JAGFNK010000017">
    <property type="protein sequence ID" value="KAI9511767.1"/>
    <property type="molecule type" value="Genomic_DNA"/>
</dbReference>
<comment type="caution">
    <text evidence="1">The sequence shown here is derived from an EMBL/GenBank/DDBJ whole genome shotgun (WGS) entry which is preliminary data.</text>
</comment>
<organism evidence="1 2">
    <name type="scientific">Russula earlei</name>
    <dbReference type="NCBI Taxonomy" id="71964"/>
    <lineage>
        <taxon>Eukaryota</taxon>
        <taxon>Fungi</taxon>
        <taxon>Dikarya</taxon>
        <taxon>Basidiomycota</taxon>
        <taxon>Agaricomycotina</taxon>
        <taxon>Agaricomycetes</taxon>
        <taxon>Russulales</taxon>
        <taxon>Russulaceae</taxon>
        <taxon>Russula</taxon>
    </lineage>
</organism>
<gene>
    <name evidence="1" type="ORF">F5148DRAFT_1373609</name>
</gene>
<sequence>MRRERDNLRVLVAASTSSIQKLRSDQSTSASLRLHSAQELSLLGHSLIDELSLLFGQLLSDHPQSNESPTLLEDLEAMHRSLREQESIRAYVQVVQRALQLSEAAKAEITPHRAITVSKYRSLQAFVSAVKHGCAPSSDVLGEVDKPLRLVSFLEEIQKRTWLNMKAVLSSALLVASENLHWPMPVDYASASPEHRKVFESTFRVLLDFQEIGETLHPDGDQLVNEDGLYSIQALVQPLSQRFKYHFEGTRQTNRPDKPEWYFAHILDVSHQHRSFFDTVIQHLLASTKFSDVNAWGEFTCSLLPILSRHIRRTIPSLLPNTPLLAHTIYQALAFDASLREAGFSLYGTFSGRLTDEAEWKGISDVVLGRKEWFDRWIEAEKAFAMGRYNEILGAKDAWTITDDAAESDDYANPDNDIRPTVSARQLKALVEQVTDRYSPLPNFTHRTRFLIDVQLFLLEGYYSRISSSLDAFESLSSSLVRAVPGALGATSSSDTRGRLTAGVEGIMRLCKALVSTRYISTAMETWGEDLFFLELWTEINHKASLRARADTHPSLPSLNNPSSDAAEGTIFEELVRQYEKLVTRTEDMIVQQVCTEVEAAWKTRFASQGTHSDMIISPTLLPAVSLLSSHLTALRRTLPRANINAIYRRIGSYLSDHILQGSILYRRPREVTDVERKALQRECELWVETCRFALPGAGERVEVPWRRLVQAGRILGADDEVWTQILARSFDDVGLEEWETRAVELIGGAELSRDEWVTAALLEAVHDAFVKRKTDSRSPAPDGVSHGDRTT</sequence>
<reference evidence="1" key="1">
    <citation type="submission" date="2021-03" db="EMBL/GenBank/DDBJ databases">
        <title>Evolutionary priming and transition to the ectomycorrhizal habit in an iconic lineage of mushroom-forming fungi: is preadaptation a requirement?</title>
        <authorList>
            <consortium name="DOE Joint Genome Institute"/>
            <person name="Looney B.P."/>
            <person name="Miyauchi S."/>
            <person name="Morin E."/>
            <person name="Drula E."/>
            <person name="Courty P.E."/>
            <person name="Chicoki N."/>
            <person name="Fauchery L."/>
            <person name="Kohler A."/>
            <person name="Kuo A."/>
            <person name="LaButti K."/>
            <person name="Pangilinan J."/>
            <person name="Lipzen A."/>
            <person name="Riley R."/>
            <person name="Andreopoulos W."/>
            <person name="He G."/>
            <person name="Johnson J."/>
            <person name="Barry K.W."/>
            <person name="Grigoriev I.V."/>
            <person name="Nagy L."/>
            <person name="Hibbett D."/>
            <person name="Henrissat B."/>
            <person name="Matheny P.B."/>
            <person name="Labbe J."/>
            <person name="Martin A.F."/>
        </authorList>
    </citation>
    <scope>NUCLEOTIDE SEQUENCE</scope>
    <source>
        <strain evidence="1">BPL698</strain>
    </source>
</reference>
<evidence type="ECO:0000313" key="2">
    <source>
        <dbReference type="Proteomes" id="UP001207468"/>
    </source>
</evidence>
<accession>A0ACC0UKY5</accession>
<protein>
    <submittedName>
        <fullName evidence="1">TIP-1 family-domain-containing protein</fullName>
    </submittedName>
</protein>
<keyword evidence="2" id="KW-1185">Reference proteome</keyword>
<dbReference type="Proteomes" id="UP001207468">
    <property type="component" value="Unassembled WGS sequence"/>
</dbReference>
<proteinExistence type="predicted"/>
<name>A0ACC0UKY5_9AGAM</name>
<evidence type="ECO:0000313" key="1">
    <source>
        <dbReference type="EMBL" id="KAI9511767.1"/>
    </source>
</evidence>